<reference evidence="4 5" key="1">
    <citation type="submission" date="2018-02" db="EMBL/GenBank/DDBJ databases">
        <title>Draft Genome of Achromobacter spanius stain 6.</title>
        <authorList>
            <person name="Gunasekera T.S."/>
            <person name="Radwan O."/>
            <person name="Ruiz O.N."/>
        </authorList>
    </citation>
    <scope>NUCLEOTIDE SEQUENCE [LARGE SCALE GENOMIC DNA]</scope>
    <source>
        <strain evidence="4 5">6</strain>
    </source>
</reference>
<dbReference type="PRINTS" id="PR00420">
    <property type="entry name" value="RNGMNOXGNASE"/>
</dbReference>
<sequence length="409" mass="44852">MRTQVAIIGAGPAGLMLSQLLHLQGVDSVVLECRGQETIRATVRAGVLEQGTVDVLTEVGLGGRLRSEGFRHEGTVLRVGGVDRRIDFVDLTGGRAVMVYAQHEVINDLLDARLAAGGDVRFNVTDVTLHDVTHANDVPRAPHTTASSGPVVRFRDDGGVPVSLRADFVVGCDGTHGVSRAAIAPHALHTLEHRYPFGWLGILCQAPPSSDELIYALGADGFALVSTRSREVQRMYLQCDPRDAPCDWSDDRIWATLRVRLATPDGWAPKEGPIFDKTVIGMRSRVTEPMRHGRLFLAGDAAHVVPPTGAKGLNLAVSDVCLLSRALTRFYRHGKDDLLDTYSADALRRVWRAQRFSKWMTALLHRYPHAEAFDRKLQDAELDYLTQSRAACTTLAENYVGLPMAPPWD</sequence>
<keyword evidence="4" id="KW-0560">Oxidoreductase</keyword>
<dbReference type="InterPro" id="IPR002938">
    <property type="entry name" value="FAD-bd"/>
</dbReference>
<evidence type="ECO:0000256" key="1">
    <source>
        <dbReference type="ARBA" id="ARBA00022630"/>
    </source>
</evidence>
<dbReference type="Gene3D" id="3.30.9.10">
    <property type="entry name" value="D-Amino Acid Oxidase, subunit A, domain 2"/>
    <property type="match status" value="1"/>
</dbReference>
<keyword evidence="1" id="KW-0285">Flavoprotein</keyword>
<dbReference type="InterPro" id="IPR036188">
    <property type="entry name" value="FAD/NAD-bd_sf"/>
</dbReference>
<evidence type="ECO:0000256" key="2">
    <source>
        <dbReference type="ARBA" id="ARBA00022827"/>
    </source>
</evidence>
<proteinExistence type="predicted"/>
<evidence type="ECO:0000313" key="5">
    <source>
        <dbReference type="Proteomes" id="UP000239990"/>
    </source>
</evidence>
<dbReference type="PANTHER" id="PTHR43004">
    <property type="entry name" value="TRK SYSTEM POTASSIUM UPTAKE PROTEIN"/>
    <property type="match status" value="1"/>
</dbReference>
<dbReference type="OrthoDB" id="8672648at2"/>
<dbReference type="RefSeq" id="WP_104144177.1">
    <property type="nucleotide sequence ID" value="NZ_PREU01000006.1"/>
</dbReference>
<dbReference type="AlphaFoldDB" id="A0A2S5GRF9"/>
<dbReference type="Proteomes" id="UP000239990">
    <property type="component" value="Unassembled WGS sequence"/>
</dbReference>
<keyword evidence="2" id="KW-0274">FAD</keyword>
<protein>
    <submittedName>
        <fullName evidence="4">4-hydroxybenzoate 3-monooxygenase</fullName>
        <ecNumber evidence="4">1.14.13.2</ecNumber>
    </submittedName>
</protein>
<gene>
    <name evidence="4" type="ORF">C4E15_15710</name>
</gene>
<name>A0A2S5GRF9_9BURK</name>
<dbReference type="GO" id="GO:0071949">
    <property type="term" value="F:FAD binding"/>
    <property type="evidence" value="ECO:0007669"/>
    <property type="project" value="InterPro"/>
</dbReference>
<dbReference type="EMBL" id="PREU01000006">
    <property type="protein sequence ID" value="PPA75536.1"/>
    <property type="molecule type" value="Genomic_DNA"/>
</dbReference>
<feature type="domain" description="FAD-binding" evidence="3">
    <location>
        <begin position="2"/>
        <end position="357"/>
    </location>
</feature>
<dbReference type="SUPFAM" id="SSF51905">
    <property type="entry name" value="FAD/NAD(P)-binding domain"/>
    <property type="match status" value="1"/>
</dbReference>
<dbReference type="SUPFAM" id="SSF54373">
    <property type="entry name" value="FAD-linked reductases, C-terminal domain"/>
    <property type="match status" value="1"/>
</dbReference>
<dbReference type="Gene3D" id="3.50.50.60">
    <property type="entry name" value="FAD/NAD(P)-binding domain"/>
    <property type="match status" value="1"/>
</dbReference>
<evidence type="ECO:0000259" key="3">
    <source>
        <dbReference type="Pfam" id="PF01494"/>
    </source>
</evidence>
<keyword evidence="4" id="KW-0503">Monooxygenase</keyword>
<comment type="caution">
    <text evidence="4">The sequence shown here is derived from an EMBL/GenBank/DDBJ whole genome shotgun (WGS) entry which is preliminary data.</text>
</comment>
<dbReference type="GO" id="GO:0018659">
    <property type="term" value="F:4-hydroxybenzoate 3-monooxygenase activity"/>
    <property type="evidence" value="ECO:0007669"/>
    <property type="project" value="UniProtKB-EC"/>
</dbReference>
<dbReference type="InterPro" id="IPR050641">
    <property type="entry name" value="RIFMO-like"/>
</dbReference>
<dbReference type="PANTHER" id="PTHR43004:SF3">
    <property type="entry name" value="P-HYDROXYBENZOATE HYDROXYLASE"/>
    <property type="match status" value="1"/>
</dbReference>
<accession>A0A2S5GRF9</accession>
<dbReference type="EC" id="1.14.13.2" evidence="4"/>
<organism evidence="4 5">
    <name type="scientific">Achromobacter spanius</name>
    <dbReference type="NCBI Taxonomy" id="217203"/>
    <lineage>
        <taxon>Bacteria</taxon>
        <taxon>Pseudomonadati</taxon>
        <taxon>Pseudomonadota</taxon>
        <taxon>Betaproteobacteria</taxon>
        <taxon>Burkholderiales</taxon>
        <taxon>Alcaligenaceae</taxon>
        <taxon>Achromobacter</taxon>
    </lineage>
</organism>
<dbReference type="Pfam" id="PF01494">
    <property type="entry name" value="FAD_binding_3"/>
    <property type="match status" value="1"/>
</dbReference>
<evidence type="ECO:0000313" key="4">
    <source>
        <dbReference type="EMBL" id="PPA75536.1"/>
    </source>
</evidence>
<dbReference type="NCBIfam" id="NF006091">
    <property type="entry name" value="PRK08243.1"/>
    <property type="match status" value="1"/>
</dbReference>